<evidence type="ECO:0000259" key="8">
    <source>
        <dbReference type="PROSITE" id="PS50850"/>
    </source>
</evidence>
<sequence length="478" mass="49119">MSSPVSSPSGVLSTSRLRVAFAVLLLSMLLAMLDSTVVGTAMPTIVAELGGLDHLSWVVTAYTLTTAASTPIWGKLGDLYGRKGVHLSALVIFTLSSVACGFAQDMGQLIAFRAVQGLGGGGLTVGALSLIGVLVPPRERGRYQGMMAAFMAVGQIGGPLFGGMITTLLGWRWNFYLNLPLGLLVIAATAIVLVVPPVPRREVHLDLRGAFLLTVAVTGLLLLTSTLGHTGPTAVLALITAGALVAFVVVERRSADPVLPLSMFARRNTLMTTVITFVAGAVSFGAITFIPVFQQNVQGATASDSGLLLLPMTLAVVVASQLAGRRSSRTGRYRAFPIAGALFLTAGCGVLATLHAGSPVWIIGIALALVGFGLGLSTQMVMLIAQNSVPVGEIGVATANTTMFRTIGGALGTSVFGLLLTAGGASAQGLVTGLSHIFVVAGILSLLALAAAWRIRELPLRRTTGESEQATAPAAGAR</sequence>
<dbReference type="InterPro" id="IPR011701">
    <property type="entry name" value="MFS"/>
</dbReference>
<feature type="transmembrane region" description="Helical" evidence="7">
    <location>
        <begin position="433"/>
        <end position="453"/>
    </location>
</feature>
<dbReference type="PANTHER" id="PTHR23501">
    <property type="entry name" value="MAJOR FACILITATOR SUPERFAMILY"/>
    <property type="match status" value="1"/>
</dbReference>
<dbReference type="RefSeq" id="WP_191257637.1">
    <property type="nucleotide sequence ID" value="NZ_BNAY01000007.1"/>
</dbReference>
<feature type="transmembrane region" description="Helical" evidence="7">
    <location>
        <begin position="175"/>
        <end position="195"/>
    </location>
</feature>
<name>A0ABQ3LWR9_9PSEU</name>
<keyword evidence="6 7" id="KW-0472">Membrane</keyword>
<feature type="transmembrane region" description="Helical" evidence="7">
    <location>
        <begin position="360"/>
        <end position="385"/>
    </location>
</feature>
<dbReference type="InterPro" id="IPR020846">
    <property type="entry name" value="MFS_dom"/>
</dbReference>
<feature type="transmembrane region" description="Helical" evidence="7">
    <location>
        <begin position="335"/>
        <end position="354"/>
    </location>
</feature>
<dbReference type="SUPFAM" id="SSF103473">
    <property type="entry name" value="MFS general substrate transporter"/>
    <property type="match status" value="1"/>
</dbReference>
<feature type="transmembrane region" description="Helical" evidence="7">
    <location>
        <begin position="270"/>
        <end position="293"/>
    </location>
</feature>
<keyword evidence="5 7" id="KW-1133">Transmembrane helix</keyword>
<dbReference type="Pfam" id="PF07690">
    <property type="entry name" value="MFS_1"/>
    <property type="match status" value="1"/>
</dbReference>
<evidence type="ECO:0000256" key="6">
    <source>
        <dbReference type="ARBA" id="ARBA00023136"/>
    </source>
</evidence>
<dbReference type="PROSITE" id="PS50850">
    <property type="entry name" value="MFS"/>
    <property type="match status" value="1"/>
</dbReference>
<protein>
    <submittedName>
        <fullName evidence="9">MFS transporter</fullName>
    </submittedName>
</protein>
<feature type="transmembrane region" description="Helical" evidence="7">
    <location>
        <begin position="207"/>
        <end position="227"/>
    </location>
</feature>
<evidence type="ECO:0000256" key="3">
    <source>
        <dbReference type="ARBA" id="ARBA00022475"/>
    </source>
</evidence>
<feature type="transmembrane region" description="Helical" evidence="7">
    <location>
        <begin position="147"/>
        <end position="169"/>
    </location>
</feature>
<evidence type="ECO:0000256" key="1">
    <source>
        <dbReference type="ARBA" id="ARBA00004651"/>
    </source>
</evidence>
<evidence type="ECO:0000313" key="10">
    <source>
        <dbReference type="Proteomes" id="UP000635387"/>
    </source>
</evidence>
<evidence type="ECO:0000256" key="5">
    <source>
        <dbReference type="ARBA" id="ARBA00022989"/>
    </source>
</evidence>
<evidence type="ECO:0000256" key="4">
    <source>
        <dbReference type="ARBA" id="ARBA00022692"/>
    </source>
</evidence>
<dbReference type="InterPro" id="IPR004638">
    <property type="entry name" value="EmrB-like"/>
</dbReference>
<feature type="transmembrane region" description="Helical" evidence="7">
    <location>
        <begin position="110"/>
        <end position="135"/>
    </location>
</feature>
<evidence type="ECO:0000256" key="2">
    <source>
        <dbReference type="ARBA" id="ARBA00022448"/>
    </source>
</evidence>
<gene>
    <name evidence="9" type="ORF">GCM10017790_58780</name>
</gene>
<feature type="transmembrane region" description="Helical" evidence="7">
    <location>
        <begin position="85"/>
        <end position="104"/>
    </location>
</feature>
<dbReference type="CDD" id="cd17502">
    <property type="entry name" value="MFS_Azr1_MDR_like"/>
    <property type="match status" value="1"/>
</dbReference>
<dbReference type="EMBL" id="BNAY01000007">
    <property type="protein sequence ID" value="GHH28251.1"/>
    <property type="molecule type" value="Genomic_DNA"/>
</dbReference>
<organism evidence="9 10">
    <name type="scientific">Amycolatopsis oliviviridis</name>
    <dbReference type="NCBI Taxonomy" id="1471590"/>
    <lineage>
        <taxon>Bacteria</taxon>
        <taxon>Bacillati</taxon>
        <taxon>Actinomycetota</taxon>
        <taxon>Actinomycetes</taxon>
        <taxon>Pseudonocardiales</taxon>
        <taxon>Pseudonocardiaceae</taxon>
        <taxon>Amycolatopsis</taxon>
    </lineage>
</organism>
<feature type="transmembrane region" description="Helical" evidence="7">
    <location>
        <begin position="305"/>
        <end position="323"/>
    </location>
</feature>
<comment type="caution">
    <text evidence="9">The sequence shown here is derived from an EMBL/GenBank/DDBJ whole genome shotgun (WGS) entry which is preliminary data.</text>
</comment>
<feature type="domain" description="Major facilitator superfamily (MFS) profile" evidence="8">
    <location>
        <begin position="20"/>
        <end position="460"/>
    </location>
</feature>
<proteinExistence type="predicted"/>
<feature type="transmembrane region" description="Helical" evidence="7">
    <location>
        <begin position="55"/>
        <end position="73"/>
    </location>
</feature>
<evidence type="ECO:0000313" key="9">
    <source>
        <dbReference type="EMBL" id="GHH28251.1"/>
    </source>
</evidence>
<keyword evidence="10" id="KW-1185">Reference proteome</keyword>
<feature type="transmembrane region" description="Helical" evidence="7">
    <location>
        <begin position="406"/>
        <end position="427"/>
    </location>
</feature>
<evidence type="ECO:0000256" key="7">
    <source>
        <dbReference type="SAM" id="Phobius"/>
    </source>
</evidence>
<dbReference type="PRINTS" id="PR01036">
    <property type="entry name" value="TCRTETB"/>
</dbReference>
<feature type="transmembrane region" description="Helical" evidence="7">
    <location>
        <begin position="233"/>
        <end position="250"/>
    </location>
</feature>
<dbReference type="InterPro" id="IPR036259">
    <property type="entry name" value="MFS_trans_sf"/>
</dbReference>
<keyword evidence="4 7" id="KW-0812">Transmembrane</keyword>
<accession>A0ABQ3LWR9</accession>
<dbReference type="PANTHER" id="PTHR23501:SF197">
    <property type="entry name" value="COMD"/>
    <property type="match status" value="1"/>
</dbReference>
<reference evidence="10" key="1">
    <citation type="journal article" date="2019" name="Int. J. Syst. Evol. Microbiol.">
        <title>The Global Catalogue of Microorganisms (GCM) 10K type strain sequencing project: providing services to taxonomists for standard genome sequencing and annotation.</title>
        <authorList>
            <consortium name="The Broad Institute Genomics Platform"/>
            <consortium name="The Broad Institute Genome Sequencing Center for Infectious Disease"/>
            <person name="Wu L."/>
            <person name="Ma J."/>
        </authorList>
    </citation>
    <scope>NUCLEOTIDE SEQUENCE [LARGE SCALE GENOMIC DNA]</scope>
    <source>
        <strain evidence="10">CGMCC 4.7683</strain>
    </source>
</reference>
<comment type="subcellular location">
    <subcellularLocation>
        <location evidence="1">Cell membrane</location>
        <topology evidence="1">Multi-pass membrane protein</topology>
    </subcellularLocation>
</comment>
<keyword evidence="2" id="KW-0813">Transport</keyword>
<dbReference type="Gene3D" id="1.20.1250.20">
    <property type="entry name" value="MFS general substrate transporter like domains"/>
    <property type="match status" value="1"/>
</dbReference>
<dbReference type="Proteomes" id="UP000635387">
    <property type="component" value="Unassembled WGS sequence"/>
</dbReference>
<dbReference type="Gene3D" id="1.20.1720.10">
    <property type="entry name" value="Multidrug resistance protein D"/>
    <property type="match status" value="1"/>
</dbReference>
<keyword evidence="3" id="KW-1003">Cell membrane</keyword>
<dbReference type="NCBIfam" id="TIGR00711">
    <property type="entry name" value="efflux_EmrB"/>
    <property type="match status" value="1"/>
</dbReference>